<sequence length="120" mass="13199">MPIDHTSLPVPFSKVDDEVNFILAAFKHVGVKEFIRYPGVVGLGDDTAYLWISGIDEARQPIPDDVKLLRTHLALAVKGKKTPKLCSAGSSLLRTLFPQVTSADEYPQTEHKSTHSMSLP</sequence>
<dbReference type="GeneID" id="19172528"/>
<organism evidence="1 2">
    <name type="scientific">Capronia epimyces CBS 606.96</name>
    <dbReference type="NCBI Taxonomy" id="1182542"/>
    <lineage>
        <taxon>Eukaryota</taxon>
        <taxon>Fungi</taxon>
        <taxon>Dikarya</taxon>
        <taxon>Ascomycota</taxon>
        <taxon>Pezizomycotina</taxon>
        <taxon>Eurotiomycetes</taxon>
        <taxon>Chaetothyriomycetidae</taxon>
        <taxon>Chaetothyriales</taxon>
        <taxon>Herpotrichiellaceae</taxon>
        <taxon>Capronia</taxon>
    </lineage>
</organism>
<dbReference type="HOGENOM" id="CLU_2049405_0_0_1"/>
<protein>
    <submittedName>
        <fullName evidence="1">Uncharacterized protein</fullName>
    </submittedName>
</protein>
<dbReference type="RefSeq" id="XP_007736728.1">
    <property type="nucleotide sequence ID" value="XM_007738538.1"/>
</dbReference>
<dbReference type="STRING" id="1182542.W9XNP7"/>
<dbReference type="AlphaFoldDB" id="W9XNP7"/>
<evidence type="ECO:0000313" key="1">
    <source>
        <dbReference type="EMBL" id="EXJ78940.1"/>
    </source>
</evidence>
<comment type="caution">
    <text evidence="1">The sequence shown here is derived from an EMBL/GenBank/DDBJ whole genome shotgun (WGS) entry which is preliminary data.</text>
</comment>
<accession>W9XNP7</accession>
<dbReference type="OrthoDB" id="10249419at2759"/>
<gene>
    <name evidence="1" type="ORF">A1O3_08440</name>
</gene>
<name>W9XNP7_9EURO</name>
<reference evidence="1 2" key="1">
    <citation type="submission" date="2013-03" db="EMBL/GenBank/DDBJ databases">
        <title>The Genome Sequence of Capronia epimyces CBS 606.96.</title>
        <authorList>
            <consortium name="The Broad Institute Genomics Platform"/>
            <person name="Cuomo C."/>
            <person name="de Hoog S."/>
            <person name="Gorbushina A."/>
            <person name="Walker B."/>
            <person name="Young S.K."/>
            <person name="Zeng Q."/>
            <person name="Gargeya S."/>
            <person name="Fitzgerald M."/>
            <person name="Haas B."/>
            <person name="Abouelleil A."/>
            <person name="Allen A.W."/>
            <person name="Alvarado L."/>
            <person name="Arachchi H.M."/>
            <person name="Berlin A.M."/>
            <person name="Chapman S.B."/>
            <person name="Gainer-Dewar J."/>
            <person name="Goldberg J."/>
            <person name="Griggs A."/>
            <person name="Gujja S."/>
            <person name="Hansen M."/>
            <person name="Howarth C."/>
            <person name="Imamovic A."/>
            <person name="Ireland A."/>
            <person name="Larimer J."/>
            <person name="McCowan C."/>
            <person name="Murphy C."/>
            <person name="Pearson M."/>
            <person name="Poon T.W."/>
            <person name="Priest M."/>
            <person name="Roberts A."/>
            <person name="Saif S."/>
            <person name="Shea T."/>
            <person name="Sisk P."/>
            <person name="Sykes S."/>
            <person name="Wortman J."/>
            <person name="Nusbaum C."/>
            <person name="Birren B."/>
        </authorList>
    </citation>
    <scope>NUCLEOTIDE SEQUENCE [LARGE SCALE GENOMIC DNA]</scope>
    <source>
        <strain evidence="1 2">CBS 606.96</strain>
    </source>
</reference>
<proteinExistence type="predicted"/>
<evidence type="ECO:0000313" key="2">
    <source>
        <dbReference type="Proteomes" id="UP000019478"/>
    </source>
</evidence>
<dbReference type="Proteomes" id="UP000019478">
    <property type="component" value="Unassembled WGS sequence"/>
</dbReference>
<dbReference type="EMBL" id="AMGY01000008">
    <property type="protein sequence ID" value="EXJ78940.1"/>
    <property type="molecule type" value="Genomic_DNA"/>
</dbReference>
<keyword evidence="2" id="KW-1185">Reference proteome</keyword>